<protein>
    <submittedName>
        <fullName evidence="1">Uncharacterized protein</fullName>
    </submittedName>
</protein>
<organism evidence="1 2">
    <name type="scientific">Carboxydothermus hydrogenoformans (strain ATCC BAA-161 / DSM 6008 / Z-2901)</name>
    <dbReference type="NCBI Taxonomy" id="246194"/>
    <lineage>
        <taxon>Bacteria</taxon>
        <taxon>Bacillati</taxon>
        <taxon>Bacillota</taxon>
        <taxon>Clostridia</taxon>
        <taxon>Thermoanaerobacterales</taxon>
        <taxon>Thermoanaerobacteraceae</taxon>
        <taxon>Carboxydothermus</taxon>
    </lineage>
</organism>
<accession>Q3ADV3</accession>
<evidence type="ECO:0000313" key="2">
    <source>
        <dbReference type="Proteomes" id="UP000002706"/>
    </source>
</evidence>
<gene>
    <name evidence="1" type="ordered locus">CHY_0827</name>
</gene>
<keyword evidence="2" id="KW-1185">Reference proteome</keyword>
<dbReference type="HOGENOM" id="CLU_3286763_0_0_9"/>
<sequence length="40" mass="4655">MAARKNFSTEETLAIIAEAEKLFCYQNCSVPQIWDCQKHH</sequence>
<proteinExistence type="predicted"/>
<reference evidence="1 2" key="1">
    <citation type="journal article" date="2005" name="PLoS Genet.">
        <title>Life in hot carbon monoxide: the complete genome sequence of Carboxydothermus hydrogenoformans Z-2901.</title>
        <authorList>
            <person name="Wu M."/>
            <person name="Ren Q."/>
            <person name="Durkin A.S."/>
            <person name="Daugherty S.C."/>
            <person name="Brinkac L.M."/>
            <person name="Dodson R.J."/>
            <person name="Madupu R."/>
            <person name="Sullivan S.A."/>
            <person name="Kolonay J.F."/>
            <person name="Haft D.H."/>
            <person name="Nelson W.C."/>
            <person name="Tallon L.J."/>
            <person name="Jones K.M."/>
            <person name="Ulrich L.E."/>
            <person name="Gonzalez J.M."/>
            <person name="Zhulin I.B."/>
            <person name="Robb F.T."/>
            <person name="Eisen J.A."/>
        </authorList>
    </citation>
    <scope>NUCLEOTIDE SEQUENCE [LARGE SCALE GENOMIC DNA]</scope>
    <source>
        <strain evidence="2">ATCC BAA-161 / DSM 6008 / Z-2901</strain>
    </source>
</reference>
<dbReference type="KEGG" id="chy:CHY_0827"/>
<evidence type="ECO:0000313" key="1">
    <source>
        <dbReference type="EMBL" id="ABB15656.1"/>
    </source>
</evidence>
<dbReference type="InParanoid" id="Q3ADV3"/>
<dbReference type="EMBL" id="CP000141">
    <property type="protein sequence ID" value="ABB15656.1"/>
    <property type="molecule type" value="Genomic_DNA"/>
</dbReference>
<name>Q3ADV3_CARHZ</name>
<dbReference type="Proteomes" id="UP000002706">
    <property type="component" value="Chromosome"/>
</dbReference>
<dbReference type="AlphaFoldDB" id="Q3ADV3"/>